<evidence type="ECO:0000256" key="3">
    <source>
        <dbReference type="ARBA" id="ARBA00006577"/>
    </source>
</evidence>
<dbReference type="OrthoDB" id="9808891at2"/>
<evidence type="ECO:0000256" key="7">
    <source>
        <dbReference type="ARBA" id="ARBA00023235"/>
    </source>
</evidence>
<keyword evidence="4" id="KW-0963">Cytoplasm</keyword>
<dbReference type="PROSITE" id="PS50059">
    <property type="entry name" value="FKBP_PPIASE"/>
    <property type="match status" value="1"/>
</dbReference>
<dbReference type="PANTHER" id="PTHR47861:SF3">
    <property type="entry name" value="FKBP-TYPE PEPTIDYL-PROLYL CIS-TRANS ISOMERASE SLYD"/>
    <property type="match status" value="1"/>
</dbReference>
<evidence type="ECO:0000256" key="6">
    <source>
        <dbReference type="ARBA" id="ARBA00023186"/>
    </source>
</evidence>
<dbReference type="GO" id="GO:0042026">
    <property type="term" value="P:protein refolding"/>
    <property type="evidence" value="ECO:0007669"/>
    <property type="project" value="UniProtKB-ARBA"/>
</dbReference>
<dbReference type="EC" id="5.2.1.8" evidence="10"/>
<keyword evidence="14" id="KW-1185">Reference proteome</keyword>
<dbReference type="GO" id="GO:0005737">
    <property type="term" value="C:cytoplasm"/>
    <property type="evidence" value="ECO:0007669"/>
    <property type="project" value="UniProtKB-SubCell"/>
</dbReference>
<comment type="similarity">
    <text evidence="3 10">Belongs to the FKBP-type PPIase family.</text>
</comment>
<keyword evidence="6" id="KW-0143">Chaperone</keyword>
<evidence type="ECO:0000313" key="13">
    <source>
        <dbReference type="EMBL" id="TDQ49873.1"/>
    </source>
</evidence>
<accession>A0A4R6UVK8</accession>
<keyword evidence="7 9" id="KW-0413">Isomerase</keyword>
<evidence type="ECO:0000256" key="8">
    <source>
        <dbReference type="ARBA" id="ARBA00037071"/>
    </source>
</evidence>
<evidence type="ECO:0000256" key="11">
    <source>
        <dbReference type="SAM" id="MobiDB-lite"/>
    </source>
</evidence>
<dbReference type="Proteomes" id="UP000295375">
    <property type="component" value="Unassembled WGS sequence"/>
</dbReference>
<comment type="catalytic activity">
    <reaction evidence="1 9 10">
        <text>[protein]-peptidylproline (omega=180) = [protein]-peptidylproline (omega=0)</text>
        <dbReference type="Rhea" id="RHEA:16237"/>
        <dbReference type="Rhea" id="RHEA-COMP:10747"/>
        <dbReference type="Rhea" id="RHEA-COMP:10748"/>
        <dbReference type="ChEBI" id="CHEBI:83833"/>
        <dbReference type="ChEBI" id="CHEBI:83834"/>
        <dbReference type="EC" id="5.2.1.8"/>
    </reaction>
</comment>
<evidence type="ECO:0000259" key="12">
    <source>
        <dbReference type="PROSITE" id="PS50059"/>
    </source>
</evidence>
<gene>
    <name evidence="13" type="ORF">EV696_103246</name>
</gene>
<dbReference type="AlphaFoldDB" id="A0A4R6UVK8"/>
<dbReference type="InterPro" id="IPR001179">
    <property type="entry name" value="PPIase_FKBP_dom"/>
</dbReference>
<reference evidence="13 14" key="1">
    <citation type="submission" date="2019-03" db="EMBL/GenBank/DDBJ databases">
        <title>Genomic Encyclopedia of Type Strains, Phase IV (KMG-IV): sequencing the most valuable type-strain genomes for metagenomic binning, comparative biology and taxonomic classification.</title>
        <authorList>
            <person name="Goeker M."/>
        </authorList>
    </citation>
    <scope>NUCLEOTIDE SEQUENCE [LARGE SCALE GENOMIC DNA]</scope>
    <source>
        <strain evidence="13 14">DSM 103792</strain>
    </source>
</reference>
<evidence type="ECO:0000313" key="14">
    <source>
        <dbReference type="Proteomes" id="UP000295375"/>
    </source>
</evidence>
<evidence type="ECO:0000256" key="9">
    <source>
        <dbReference type="PROSITE-ProRule" id="PRU00277"/>
    </source>
</evidence>
<feature type="domain" description="PPIase FKBP-type" evidence="12">
    <location>
        <begin position="6"/>
        <end position="80"/>
    </location>
</feature>
<protein>
    <recommendedName>
        <fullName evidence="10">Peptidyl-prolyl cis-trans isomerase</fullName>
        <ecNumber evidence="10">5.2.1.8</ecNumber>
    </recommendedName>
</protein>
<proteinExistence type="inferred from homology"/>
<dbReference type="Gene3D" id="3.10.50.40">
    <property type="match status" value="1"/>
</dbReference>
<comment type="function">
    <text evidence="8">Also involved in hydrogenase metallocenter assembly, probably by participating in the nickel insertion step. This function in hydrogenase biosynthesis requires chaperone activity and the presence of the metal-binding domain, but not PPIase activity.</text>
</comment>
<keyword evidence="5 9" id="KW-0697">Rotamase</keyword>
<dbReference type="GO" id="GO:0003755">
    <property type="term" value="F:peptidyl-prolyl cis-trans isomerase activity"/>
    <property type="evidence" value="ECO:0007669"/>
    <property type="project" value="UniProtKB-UniRule"/>
</dbReference>
<dbReference type="SUPFAM" id="SSF54534">
    <property type="entry name" value="FKBP-like"/>
    <property type="match status" value="1"/>
</dbReference>
<comment type="subcellular location">
    <subcellularLocation>
        <location evidence="2">Cytoplasm</location>
    </subcellularLocation>
</comment>
<evidence type="ECO:0000256" key="2">
    <source>
        <dbReference type="ARBA" id="ARBA00004496"/>
    </source>
</evidence>
<evidence type="ECO:0000256" key="5">
    <source>
        <dbReference type="ARBA" id="ARBA00023110"/>
    </source>
</evidence>
<name>A0A4R6UVK8_9GAMM</name>
<feature type="compositionally biased region" description="Basic and acidic residues" evidence="11">
    <location>
        <begin position="168"/>
        <end position="179"/>
    </location>
</feature>
<dbReference type="PANTHER" id="PTHR47861">
    <property type="entry name" value="FKBP-TYPE PEPTIDYL-PROLYL CIS-TRANS ISOMERASE SLYD"/>
    <property type="match status" value="1"/>
</dbReference>
<evidence type="ECO:0000256" key="4">
    <source>
        <dbReference type="ARBA" id="ARBA00022490"/>
    </source>
</evidence>
<feature type="region of interest" description="Disordered" evidence="11">
    <location>
        <begin position="168"/>
        <end position="190"/>
    </location>
</feature>
<sequence length="190" mass="19931">MTIAEHKVVSIHYTLRDPSGAVIDSSEGNEPLQYIQGMGNIIPGLESAMLGKNVGDKLDVVVDPKEGYGERSEDLIQVLPRSMFAGIDTIEIGQQFQATGGNGPVVITVTEVGDDTVTVDGNHELAGVELHFAVEVVDVRDATAEEILHGHTHGGGGCCGGGHHHDDDDEHAHEHEHGHGGCGGGGCHSH</sequence>
<dbReference type="InterPro" id="IPR046357">
    <property type="entry name" value="PPIase_dom_sf"/>
</dbReference>
<dbReference type="EMBL" id="SNYM01000003">
    <property type="protein sequence ID" value="TDQ49873.1"/>
    <property type="molecule type" value="Genomic_DNA"/>
</dbReference>
<evidence type="ECO:0000256" key="1">
    <source>
        <dbReference type="ARBA" id="ARBA00000971"/>
    </source>
</evidence>
<dbReference type="RefSeq" id="WP_133588568.1">
    <property type="nucleotide sequence ID" value="NZ_CP037953.1"/>
</dbReference>
<feature type="compositionally biased region" description="Gly residues" evidence="11">
    <location>
        <begin position="180"/>
        <end position="190"/>
    </location>
</feature>
<evidence type="ECO:0000256" key="10">
    <source>
        <dbReference type="RuleBase" id="RU003915"/>
    </source>
</evidence>
<dbReference type="Pfam" id="PF00254">
    <property type="entry name" value="FKBP_C"/>
    <property type="match status" value="1"/>
</dbReference>
<comment type="caution">
    <text evidence="13">The sequence shown here is derived from an EMBL/GenBank/DDBJ whole genome shotgun (WGS) entry which is preliminary data.</text>
</comment>
<organism evidence="13 14">
    <name type="scientific">Permianibacter aggregans</name>
    <dbReference type="NCBI Taxonomy" id="1510150"/>
    <lineage>
        <taxon>Bacteria</taxon>
        <taxon>Pseudomonadati</taxon>
        <taxon>Pseudomonadota</taxon>
        <taxon>Gammaproteobacteria</taxon>
        <taxon>Pseudomonadales</taxon>
        <taxon>Pseudomonadaceae</taxon>
        <taxon>Permianibacter</taxon>
    </lineage>
</organism>